<dbReference type="Proteomes" id="UP001221597">
    <property type="component" value="Chromosome"/>
</dbReference>
<dbReference type="InterPro" id="IPR023401">
    <property type="entry name" value="ODC_N"/>
</dbReference>
<accession>A0ABY8J407</accession>
<reference evidence="1 2" key="1">
    <citation type="submission" date="2023-04" db="EMBL/GenBank/DDBJ databases">
        <title>Genome sequence of Halobacillus naozhouensis KACC 21980.</title>
        <authorList>
            <person name="Kim S."/>
            <person name="Heo J."/>
            <person name="Kwon S.-W."/>
        </authorList>
    </citation>
    <scope>NUCLEOTIDE SEQUENCE [LARGE SCALE GENOMIC DNA]</scope>
    <source>
        <strain evidence="1 2">KCTC 13234</strain>
    </source>
</reference>
<organism evidence="1 2">
    <name type="scientific">Halobacillus naozhouensis</name>
    <dbReference type="NCBI Taxonomy" id="554880"/>
    <lineage>
        <taxon>Bacteria</taxon>
        <taxon>Bacillati</taxon>
        <taxon>Bacillota</taxon>
        <taxon>Bacilli</taxon>
        <taxon>Bacillales</taxon>
        <taxon>Bacillaceae</taxon>
        <taxon>Halobacillus</taxon>
    </lineage>
</organism>
<dbReference type="Gene3D" id="3.40.50.720">
    <property type="entry name" value="NAD(P)-binding Rossmann-like Domain"/>
    <property type="match status" value="1"/>
</dbReference>
<dbReference type="Gene3D" id="3.30.1780.10">
    <property type="entry name" value="ornithine cyclodeaminase, domain 1"/>
    <property type="match status" value="1"/>
</dbReference>
<protein>
    <submittedName>
        <fullName evidence="1">Ornithine cyclodeaminase family protein</fullName>
    </submittedName>
</protein>
<proteinExistence type="predicted"/>
<dbReference type="RefSeq" id="WP_283077652.1">
    <property type="nucleotide sequence ID" value="NZ_CP121671.1"/>
</dbReference>
<dbReference type="PIRSF" id="PIRSF001439">
    <property type="entry name" value="CryM"/>
    <property type="match status" value="1"/>
</dbReference>
<dbReference type="InterPro" id="IPR036291">
    <property type="entry name" value="NAD(P)-bd_dom_sf"/>
</dbReference>
<evidence type="ECO:0000313" key="1">
    <source>
        <dbReference type="EMBL" id="WFT75686.1"/>
    </source>
</evidence>
<gene>
    <name evidence="1" type="ORF">P9989_04665</name>
</gene>
<dbReference type="PANTHER" id="PTHR13812">
    <property type="entry name" value="KETIMINE REDUCTASE MU-CRYSTALLIN"/>
    <property type="match status" value="1"/>
</dbReference>
<sequence length="319" mass="35104">MNFITQHDIDSVYTMKECIADLKEGFRLYSQNKTYAPVRTVLDHSHSGANTLFMPSYIEDMEYETVKVVSIFPNNPAAGISTLQGVILLTETVHGQHLATIEASGLTVMRTGAGAGVATEYLAKKDARQLSILGCGAQSRGQLQAVLSIRPIDRIFLWNRTEEKALAFKEEIEQSGWKGDVIVSDTANDAASKADVLSLSSKSQEALFDANVLKPGVHINAIGSYRPDLKEFGVDTLERLDQLWVDTLEGVQHEAGELIQAADHGKWTWDQVNGELAELVTGQKSGRRNHDEITLYKSVGVAYMDTIAAAKVYEKMVQN</sequence>
<dbReference type="EMBL" id="CP121671">
    <property type="protein sequence ID" value="WFT75686.1"/>
    <property type="molecule type" value="Genomic_DNA"/>
</dbReference>
<keyword evidence="2" id="KW-1185">Reference proteome</keyword>
<dbReference type="InterPro" id="IPR003462">
    <property type="entry name" value="ODC_Mu_crystall"/>
</dbReference>
<evidence type="ECO:0000313" key="2">
    <source>
        <dbReference type="Proteomes" id="UP001221597"/>
    </source>
</evidence>
<name>A0ABY8J407_9BACI</name>
<dbReference type="PANTHER" id="PTHR13812:SF19">
    <property type="entry name" value="KETIMINE REDUCTASE MU-CRYSTALLIN"/>
    <property type="match status" value="1"/>
</dbReference>
<dbReference type="Pfam" id="PF02423">
    <property type="entry name" value="OCD_Mu_crystall"/>
    <property type="match status" value="1"/>
</dbReference>
<dbReference type="SUPFAM" id="SSF51735">
    <property type="entry name" value="NAD(P)-binding Rossmann-fold domains"/>
    <property type="match status" value="1"/>
</dbReference>